<evidence type="ECO:0000256" key="8">
    <source>
        <dbReference type="ARBA" id="ARBA00023175"/>
    </source>
</evidence>
<feature type="region of interest" description="Disordered" evidence="11">
    <location>
        <begin position="217"/>
        <end position="240"/>
    </location>
</feature>
<dbReference type="PaxDb" id="8022-A0A060YHL2"/>
<dbReference type="GO" id="GO:0000226">
    <property type="term" value="P:microtubule cytoskeleton organization"/>
    <property type="evidence" value="ECO:0007669"/>
    <property type="project" value="TreeGrafter"/>
</dbReference>
<dbReference type="GO" id="GO:0005874">
    <property type="term" value="C:microtubule"/>
    <property type="evidence" value="ECO:0007669"/>
    <property type="project" value="UniProtKB-KW"/>
</dbReference>
<dbReference type="STRING" id="8022.A0A060YHL2"/>
<dbReference type="InterPro" id="IPR008467">
    <property type="entry name" value="Dynein1_light_intermed_chain"/>
</dbReference>
<dbReference type="AlphaFoldDB" id="A0A060YHL2"/>
<keyword evidence="3 10" id="KW-0963">Cytoplasm</keyword>
<evidence type="ECO:0000256" key="9">
    <source>
        <dbReference type="ARBA" id="ARBA00023212"/>
    </source>
</evidence>
<keyword evidence="6 10" id="KW-0067">ATP-binding</keyword>
<dbReference type="GO" id="GO:0005813">
    <property type="term" value="C:centrosome"/>
    <property type="evidence" value="ECO:0007669"/>
    <property type="project" value="TreeGrafter"/>
</dbReference>
<comment type="similarity">
    <text evidence="10">Belongs to the dynein light intermediate chain family.</text>
</comment>
<feature type="region of interest" description="Disordered" evidence="11">
    <location>
        <begin position="132"/>
        <end position="160"/>
    </location>
</feature>
<evidence type="ECO:0000256" key="7">
    <source>
        <dbReference type="ARBA" id="ARBA00023017"/>
    </source>
</evidence>
<dbReference type="GO" id="GO:0005868">
    <property type="term" value="C:cytoplasmic dynein complex"/>
    <property type="evidence" value="ECO:0007669"/>
    <property type="project" value="UniProtKB-UniRule"/>
</dbReference>
<evidence type="ECO:0000313" key="12">
    <source>
        <dbReference type="EMBL" id="CDQ88934.1"/>
    </source>
</evidence>
<protein>
    <recommendedName>
        <fullName evidence="10">Dynein light intermediate chain</fullName>
    </recommendedName>
</protein>
<comment type="function">
    <text evidence="10">Acts as one of several non-catalytic accessory components of the cytoplasmic dynein 1 complex that are thought to be involved in linking dynein to cargos and to adapter proteins that regulate dynein function. Cytoplasmic dynein 1 acts as a motor for the intracellular retrograde motility of vesicles and organelles along microtubules. May play a role in binding dynein to membranous organelles or chromosomes.</text>
</comment>
<gene>
    <name evidence="12" type="ORF">GSONMT00031434001</name>
</gene>
<proteinExistence type="inferred from homology"/>
<accession>A0A060YHL2</accession>
<dbReference type="Proteomes" id="UP000193380">
    <property type="component" value="Unassembled WGS sequence"/>
</dbReference>
<organism evidence="12 13">
    <name type="scientific">Oncorhynchus mykiss</name>
    <name type="common">Rainbow trout</name>
    <name type="synonym">Salmo gairdneri</name>
    <dbReference type="NCBI Taxonomy" id="8022"/>
    <lineage>
        <taxon>Eukaryota</taxon>
        <taxon>Metazoa</taxon>
        <taxon>Chordata</taxon>
        <taxon>Craniata</taxon>
        <taxon>Vertebrata</taxon>
        <taxon>Euteleostomi</taxon>
        <taxon>Actinopterygii</taxon>
        <taxon>Neopterygii</taxon>
        <taxon>Teleostei</taxon>
        <taxon>Protacanthopterygii</taxon>
        <taxon>Salmoniformes</taxon>
        <taxon>Salmonidae</taxon>
        <taxon>Salmoninae</taxon>
        <taxon>Oncorhynchus</taxon>
    </lineage>
</organism>
<evidence type="ECO:0000313" key="13">
    <source>
        <dbReference type="Proteomes" id="UP000193380"/>
    </source>
</evidence>
<dbReference type="GO" id="GO:0045504">
    <property type="term" value="F:dynein heavy chain binding"/>
    <property type="evidence" value="ECO:0007669"/>
    <property type="project" value="TreeGrafter"/>
</dbReference>
<evidence type="ECO:0000256" key="2">
    <source>
        <dbReference type="ARBA" id="ARBA00022448"/>
    </source>
</evidence>
<evidence type="ECO:0000256" key="1">
    <source>
        <dbReference type="ARBA" id="ARBA00004245"/>
    </source>
</evidence>
<feature type="region of interest" description="Disordered" evidence="11">
    <location>
        <begin position="250"/>
        <end position="269"/>
    </location>
</feature>
<keyword evidence="9 10" id="KW-0206">Cytoskeleton</keyword>
<evidence type="ECO:0000256" key="4">
    <source>
        <dbReference type="ARBA" id="ARBA00022701"/>
    </source>
</evidence>
<dbReference type="PANTHER" id="PTHR12688:SF2">
    <property type="entry name" value="CYTOPLASMIC DYNEIN 1 LIGHT INTERMEDIATE CHAIN 1"/>
    <property type="match status" value="1"/>
</dbReference>
<feature type="non-terminal residue" evidence="12">
    <location>
        <position position="269"/>
    </location>
</feature>
<evidence type="ECO:0000256" key="6">
    <source>
        <dbReference type="ARBA" id="ARBA00022840"/>
    </source>
</evidence>
<comment type="subunit">
    <text evidence="10">Homodimer. The cytoplasmic dynein 1 complex consists of two catalytic heavy chains (HCs) and a number of non-catalytic subunits presented by intermediate chains (ICs).</text>
</comment>
<dbReference type="EMBL" id="FR909069">
    <property type="protein sequence ID" value="CDQ88934.1"/>
    <property type="molecule type" value="Genomic_DNA"/>
</dbReference>
<evidence type="ECO:0000256" key="10">
    <source>
        <dbReference type="RuleBase" id="RU366047"/>
    </source>
</evidence>
<name>A0A060YHL2_ONCMY</name>
<reference evidence="12" key="1">
    <citation type="journal article" date="2014" name="Nat. Commun.">
        <title>The rainbow trout genome provides novel insights into evolution after whole-genome duplication in vertebrates.</title>
        <authorList>
            <person name="Berthelot C."/>
            <person name="Brunet F."/>
            <person name="Chalopin D."/>
            <person name="Juanchich A."/>
            <person name="Bernard M."/>
            <person name="Noel B."/>
            <person name="Bento P."/>
            <person name="Da Silva C."/>
            <person name="Labadie K."/>
            <person name="Alberti A."/>
            <person name="Aury J.M."/>
            <person name="Louis A."/>
            <person name="Dehais P."/>
            <person name="Bardou P."/>
            <person name="Montfort J."/>
            <person name="Klopp C."/>
            <person name="Cabau C."/>
            <person name="Gaspin C."/>
            <person name="Thorgaard G.H."/>
            <person name="Boussaha M."/>
            <person name="Quillet E."/>
            <person name="Guyomard R."/>
            <person name="Galiana D."/>
            <person name="Bobe J."/>
            <person name="Volff J.N."/>
            <person name="Genet C."/>
            <person name="Wincker P."/>
            <person name="Jaillon O."/>
            <person name="Roest Crollius H."/>
            <person name="Guiguen Y."/>
        </authorList>
    </citation>
    <scope>NUCLEOTIDE SEQUENCE [LARGE SCALE GENOMIC DNA]</scope>
</reference>
<keyword evidence="4 10" id="KW-0493">Microtubule</keyword>
<keyword evidence="5 10" id="KW-0547">Nucleotide-binding</keyword>
<dbReference type="InterPro" id="IPR022780">
    <property type="entry name" value="Dynein_light_int_chain"/>
</dbReference>
<dbReference type="GO" id="GO:0007018">
    <property type="term" value="P:microtubule-based movement"/>
    <property type="evidence" value="ECO:0007669"/>
    <property type="project" value="InterPro"/>
</dbReference>
<dbReference type="Pfam" id="PF05783">
    <property type="entry name" value="DLIC"/>
    <property type="match status" value="1"/>
</dbReference>
<evidence type="ECO:0000256" key="3">
    <source>
        <dbReference type="ARBA" id="ARBA00022490"/>
    </source>
</evidence>
<evidence type="ECO:0000256" key="11">
    <source>
        <dbReference type="SAM" id="MobiDB-lite"/>
    </source>
</evidence>
<feature type="compositionally biased region" description="Low complexity" evidence="11">
    <location>
        <begin position="132"/>
        <end position="159"/>
    </location>
</feature>
<dbReference type="GO" id="GO:0005524">
    <property type="term" value="F:ATP binding"/>
    <property type="evidence" value="ECO:0007669"/>
    <property type="project" value="UniProtKB-KW"/>
</dbReference>
<keyword evidence="7 10" id="KW-0243">Dynein</keyword>
<feature type="compositionally biased region" description="Low complexity" evidence="11">
    <location>
        <begin position="259"/>
        <end position="269"/>
    </location>
</feature>
<reference evidence="12" key="2">
    <citation type="submission" date="2014-03" db="EMBL/GenBank/DDBJ databases">
        <authorList>
            <person name="Genoscope - CEA"/>
        </authorList>
    </citation>
    <scope>NUCLEOTIDE SEQUENCE</scope>
</reference>
<comment type="subcellular location">
    <subcellularLocation>
        <location evidence="1 10">Cytoplasm</location>
        <location evidence="1 10">Cytoskeleton</location>
    </subcellularLocation>
</comment>
<evidence type="ECO:0000256" key="5">
    <source>
        <dbReference type="ARBA" id="ARBA00022741"/>
    </source>
</evidence>
<dbReference type="PANTHER" id="PTHR12688">
    <property type="entry name" value="DYNEIN LIGHT INTERMEDIATE CHAIN"/>
    <property type="match status" value="1"/>
</dbReference>
<keyword evidence="2 10" id="KW-0813">Transport</keyword>
<keyword evidence="8 10" id="KW-0505">Motor protein</keyword>
<sequence length="269" mass="29012">MAVDFFVPALDRVVSDTVLNAVSDGASLLYTSVKEMKNVDVLYKYLVHRLYGFPFHYPAQLVEKDTVFIPSGWDNENKISILHENFQTLKLDDIFEEVIVKPPVRKFVHEKEIQAEDDQVFLLKLQSLLSKQPPASAGRPGESSSSRGPSGSPRTSNRSAAANVANTMPQSGTPCPVPQSGMPCPVPQSGTPCPVPQSAGQTSEGVLANFFNSLLTKKAGASPPGNSTPGTVRKSGSKLGLSDVQAELDRISCRENDETNNSNTNNPNP</sequence>